<reference evidence="7" key="1">
    <citation type="submission" date="2008-04" db="EMBL/GenBank/DDBJ databases">
        <title>Draft genome sequence of Providencia stuartii (ATCC 25827).</title>
        <authorList>
            <person name="Sudarsanam P."/>
            <person name="Ley R."/>
            <person name="Guruge J."/>
            <person name="Turnbaugh P.J."/>
            <person name="Mahowald M."/>
            <person name="Liep D."/>
            <person name="Gordon J."/>
        </authorList>
    </citation>
    <scope>NUCLEOTIDE SEQUENCE [LARGE SCALE GENOMIC DNA]</scope>
    <source>
        <strain evidence="7">ATCC 25827</strain>
    </source>
</reference>
<dbReference type="PROSITE" id="PS50931">
    <property type="entry name" value="HTH_LYSR"/>
    <property type="match status" value="1"/>
</dbReference>
<dbReference type="GO" id="GO:0003677">
    <property type="term" value="F:DNA binding"/>
    <property type="evidence" value="ECO:0007669"/>
    <property type="project" value="UniProtKB-KW"/>
</dbReference>
<dbReference type="InterPro" id="IPR036390">
    <property type="entry name" value="WH_DNA-bd_sf"/>
</dbReference>
<organism evidence="6 7">
    <name type="scientific">Providencia stuartii ATCC 25827</name>
    <dbReference type="NCBI Taxonomy" id="471874"/>
    <lineage>
        <taxon>Bacteria</taxon>
        <taxon>Pseudomonadati</taxon>
        <taxon>Pseudomonadota</taxon>
        <taxon>Gammaproteobacteria</taxon>
        <taxon>Enterobacterales</taxon>
        <taxon>Morganellaceae</taxon>
        <taxon>Providencia</taxon>
    </lineage>
</organism>
<feature type="domain" description="HTH lysR-type" evidence="5">
    <location>
        <begin position="35"/>
        <end position="89"/>
    </location>
</feature>
<gene>
    <name evidence="6" type="ORF">PROSTU_02764</name>
</gene>
<evidence type="ECO:0000313" key="6">
    <source>
        <dbReference type="EMBL" id="EDU59574.1"/>
    </source>
</evidence>
<dbReference type="AlphaFoldDB" id="A0AA86YZA7"/>
<evidence type="ECO:0000259" key="5">
    <source>
        <dbReference type="PROSITE" id="PS50931"/>
    </source>
</evidence>
<reference evidence="6 7" key="3">
    <citation type="submission" date="2008-05" db="EMBL/GenBank/DDBJ databases">
        <authorList>
            <person name="Fulton L."/>
            <person name="Clifton S."/>
            <person name="Fulton B."/>
            <person name="Xu J."/>
            <person name="Minx P."/>
            <person name="Pepin K.H."/>
            <person name="Johnson M."/>
            <person name="Thiruvilangam P."/>
            <person name="Bhonagiri V."/>
            <person name="Nash W.E."/>
            <person name="Mardis E.R."/>
            <person name="Wilson R.K."/>
        </authorList>
    </citation>
    <scope>NUCLEOTIDE SEQUENCE [LARGE SCALE GENOMIC DNA]</scope>
    <source>
        <strain evidence="6 7">ATCC 25827</strain>
    </source>
</reference>
<evidence type="ECO:0000256" key="4">
    <source>
        <dbReference type="ARBA" id="ARBA00023163"/>
    </source>
</evidence>
<name>A0AA86YZA7_PROST</name>
<evidence type="ECO:0000256" key="1">
    <source>
        <dbReference type="ARBA" id="ARBA00009437"/>
    </source>
</evidence>
<evidence type="ECO:0000256" key="3">
    <source>
        <dbReference type="ARBA" id="ARBA00023125"/>
    </source>
</evidence>
<dbReference type="Pfam" id="PF00126">
    <property type="entry name" value="HTH_1"/>
    <property type="match status" value="1"/>
</dbReference>
<accession>A0AA86YZA7</accession>
<comment type="similarity">
    <text evidence="1">Belongs to the LysR transcriptional regulatory family.</text>
</comment>
<dbReference type="Proteomes" id="UP000004506">
    <property type="component" value="Unassembled WGS sequence"/>
</dbReference>
<dbReference type="Gene3D" id="1.10.10.10">
    <property type="entry name" value="Winged helix-like DNA-binding domain superfamily/Winged helix DNA-binding domain"/>
    <property type="match status" value="1"/>
</dbReference>
<comment type="caution">
    <text evidence="6">The sequence shown here is derived from an EMBL/GenBank/DDBJ whole genome shotgun (WGS) entry which is preliminary data.</text>
</comment>
<keyword evidence="3" id="KW-0238">DNA-binding</keyword>
<dbReference type="EMBL" id="ABJD02000101">
    <property type="protein sequence ID" value="EDU59574.1"/>
    <property type="molecule type" value="Genomic_DNA"/>
</dbReference>
<keyword evidence="2" id="KW-0805">Transcription regulation</keyword>
<dbReference type="InterPro" id="IPR036388">
    <property type="entry name" value="WH-like_DNA-bd_sf"/>
</dbReference>
<dbReference type="PANTHER" id="PTHR30346">
    <property type="entry name" value="TRANSCRIPTIONAL DUAL REGULATOR HCAR-RELATED"/>
    <property type="match status" value="1"/>
</dbReference>
<dbReference type="PANTHER" id="PTHR30346:SF0">
    <property type="entry name" value="HCA OPERON TRANSCRIPTIONAL ACTIVATOR HCAR"/>
    <property type="match status" value="1"/>
</dbReference>
<reference evidence="7" key="2">
    <citation type="submission" date="2008-04" db="EMBL/GenBank/DDBJ databases">
        <title>Draft genome sequence of Providencia stuartii(ATCC 25827).</title>
        <authorList>
            <person name="Sudarsanam P."/>
            <person name="Ley R."/>
            <person name="Guruge J."/>
            <person name="Turnbaugh P.J."/>
            <person name="Mahowald M."/>
            <person name="Liep D."/>
            <person name="Gordon J."/>
        </authorList>
    </citation>
    <scope>NUCLEOTIDE SEQUENCE [LARGE SCALE GENOMIC DNA]</scope>
    <source>
        <strain evidence="7">ATCC 25827</strain>
    </source>
</reference>
<dbReference type="GO" id="GO:0003700">
    <property type="term" value="F:DNA-binding transcription factor activity"/>
    <property type="evidence" value="ECO:0007669"/>
    <property type="project" value="InterPro"/>
</dbReference>
<sequence length="321" mass="37181">MSSDGLFNILFLMINNVEFCMFNKQNGVIDMFFSRKLEAFMAVVENGSLSKAARVMNRTTPPIAKSIKDFETSLGKRLFKREKFGMTLTKDGQELYNDLRDLYLQEKEITKKHFTGYIVNEANIYYDWGKENFLIHLYQAANKNNVQINILRFNYEEVDEIVDYDGNTVILSSQPVVSERFSLQRKIENASLGIYCRNELYEKYHYNIMALLRQCTWLCDPAFYKSSLMGELLNQVELEGNKASIRQMDNIGNCQSFLQVGDFIAIIDYYPENDVNDKLLNYIPLNSIIEDCCCYVYKSKSHSSVLNRFIDTIDTLGEGNA</sequence>
<evidence type="ECO:0000256" key="2">
    <source>
        <dbReference type="ARBA" id="ARBA00023015"/>
    </source>
</evidence>
<dbReference type="InterPro" id="IPR000847">
    <property type="entry name" value="LysR_HTH_N"/>
</dbReference>
<keyword evidence="4" id="KW-0804">Transcription</keyword>
<evidence type="ECO:0000313" key="7">
    <source>
        <dbReference type="Proteomes" id="UP000004506"/>
    </source>
</evidence>
<protein>
    <submittedName>
        <fullName evidence="6">Transcriptional regulator, LysR family</fullName>
    </submittedName>
</protein>
<dbReference type="SUPFAM" id="SSF46785">
    <property type="entry name" value="Winged helix' DNA-binding domain"/>
    <property type="match status" value="1"/>
</dbReference>
<proteinExistence type="inferred from homology"/>
<dbReference type="GO" id="GO:0032993">
    <property type="term" value="C:protein-DNA complex"/>
    <property type="evidence" value="ECO:0007669"/>
    <property type="project" value="TreeGrafter"/>
</dbReference>